<protein>
    <submittedName>
        <fullName evidence="12">Hybrid-cluster NAD(P)-dependent oxidoreductase</fullName>
    </submittedName>
</protein>
<dbReference type="SUPFAM" id="SSF52343">
    <property type="entry name" value="Ferredoxin reductase-like, C-terminal NADP-linked domain"/>
    <property type="match status" value="1"/>
</dbReference>
<dbReference type="Gene3D" id="3.40.50.80">
    <property type="entry name" value="Nucleotide-binding domain of ferredoxin-NADP reductase (FNR) module"/>
    <property type="match status" value="1"/>
</dbReference>
<accession>A0ABP8EHS8</accession>
<dbReference type="SUPFAM" id="SSF54292">
    <property type="entry name" value="2Fe-2S ferredoxin-like"/>
    <property type="match status" value="1"/>
</dbReference>
<evidence type="ECO:0000256" key="8">
    <source>
        <dbReference type="ARBA" id="ARBA00023014"/>
    </source>
</evidence>
<evidence type="ECO:0000259" key="11">
    <source>
        <dbReference type="PROSITE" id="PS51384"/>
    </source>
</evidence>
<keyword evidence="8" id="KW-0411">Iron-sulfur</keyword>
<dbReference type="PROSITE" id="PS51085">
    <property type="entry name" value="2FE2S_FER_2"/>
    <property type="match status" value="1"/>
</dbReference>
<evidence type="ECO:0000259" key="10">
    <source>
        <dbReference type="PROSITE" id="PS51085"/>
    </source>
</evidence>
<dbReference type="PROSITE" id="PS51384">
    <property type="entry name" value="FAD_FR"/>
    <property type="match status" value="1"/>
</dbReference>
<gene>
    <name evidence="12" type="ORF">GCM10022261_10380</name>
</gene>
<dbReference type="InterPro" id="IPR017927">
    <property type="entry name" value="FAD-bd_FR_type"/>
</dbReference>
<dbReference type="InterPro" id="IPR012675">
    <property type="entry name" value="Beta-grasp_dom_sf"/>
</dbReference>
<evidence type="ECO:0000256" key="2">
    <source>
        <dbReference type="ARBA" id="ARBA00022630"/>
    </source>
</evidence>
<evidence type="ECO:0000256" key="9">
    <source>
        <dbReference type="SAM" id="MobiDB-lite"/>
    </source>
</evidence>
<keyword evidence="6" id="KW-0560">Oxidoreductase</keyword>
<evidence type="ECO:0000256" key="3">
    <source>
        <dbReference type="ARBA" id="ARBA00022714"/>
    </source>
</evidence>
<dbReference type="CDD" id="cd06215">
    <property type="entry name" value="FNR_iron_sulfur_binding_1"/>
    <property type="match status" value="1"/>
</dbReference>
<evidence type="ECO:0000256" key="7">
    <source>
        <dbReference type="ARBA" id="ARBA00023004"/>
    </source>
</evidence>
<feature type="domain" description="2Fe-2S ferredoxin-type" evidence="10">
    <location>
        <begin position="336"/>
        <end position="424"/>
    </location>
</feature>
<dbReference type="PANTHER" id="PTHR47354">
    <property type="entry name" value="NADH OXIDOREDUCTASE HCR"/>
    <property type="match status" value="1"/>
</dbReference>
<dbReference type="EMBL" id="BAABAZ010000004">
    <property type="protein sequence ID" value="GAA4283507.1"/>
    <property type="molecule type" value="Genomic_DNA"/>
</dbReference>
<name>A0ABP8EHS8_9MICO</name>
<keyword evidence="7" id="KW-0408">Iron</keyword>
<dbReference type="InterPro" id="IPR050415">
    <property type="entry name" value="MRET"/>
</dbReference>
<organism evidence="12 13">
    <name type="scientific">Brevibacterium daeguense</name>
    <dbReference type="NCBI Taxonomy" id="909936"/>
    <lineage>
        <taxon>Bacteria</taxon>
        <taxon>Bacillati</taxon>
        <taxon>Actinomycetota</taxon>
        <taxon>Actinomycetes</taxon>
        <taxon>Micrococcales</taxon>
        <taxon>Brevibacteriaceae</taxon>
        <taxon>Brevibacterium</taxon>
    </lineage>
</organism>
<evidence type="ECO:0000256" key="5">
    <source>
        <dbReference type="ARBA" id="ARBA00022827"/>
    </source>
</evidence>
<dbReference type="Gene3D" id="2.40.30.10">
    <property type="entry name" value="Translation factors"/>
    <property type="match status" value="1"/>
</dbReference>
<keyword evidence="4" id="KW-0479">Metal-binding</keyword>
<evidence type="ECO:0000256" key="4">
    <source>
        <dbReference type="ARBA" id="ARBA00022723"/>
    </source>
</evidence>
<comment type="caution">
    <text evidence="12">The sequence shown here is derived from an EMBL/GenBank/DDBJ whole genome shotgun (WGS) entry which is preliminary data.</text>
</comment>
<dbReference type="CDD" id="cd00207">
    <property type="entry name" value="fer2"/>
    <property type="match status" value="1"/>
</dbReference>
<keyword evidence="3" id="KW-0001">2Fe-2S</keyword>
<reference evidence="13" key="1">
    <citation type="journal article" date="2019" name="Int. J. Syst. Evol. Microbiol.">
        <title>The Global Catalogue of Microorganisms (GCM) 10K type strain sequencing project: providing services to taxonomists for standard genome sequencing and annotation.</title>
        <authorList>
            <consortium name="The Broad Institute Genomics Platform"/>
            <consortium name="The Broad Institute Genome Sequencing Center for Infectious Disease"/>
            <person name="Wu L."/>
            <person name="Ma J."/>
        </authorList>
    </citation>
    <scope>NUCLEOTIDE SEQUENCE [LARGE SCALE GENOMIC DNA]</scope>
    <source>
        <strain evidence="13">JCM 17458</strain>
    </source>
</reference>
<evidence type="ECO:0000313" key="12">
    <source>
        <dbReference type="EMBL" id="GAA4283507.1"/>
    </source>
</evidence>
<sequence>MIHYEAMAPAGGAPAGVAPAGDAPAAVAEAAAAGADEITGFVECTRIEQVTHDVMSFEFRLGTGGRFAFEPGQYVTFRFPALGLERCYTISSPATEHDRFEITVKRQPGGVVSSYLHTELAVGDVVGADGPYGIFSTARHPADKQLFLSGGSGITPMLSMARTLLRRPPDPPLDLVFVHSARTPSDIIRRTELEAMAPRPGVTVAVVCSRGSPEEPWDRIRGRISSDVLAGLVPDLAERETFLCGPKGYMESMRRILAGLGADPARVHEESFVFAGARGAGSPPTGDPAGVAVSRHPAGASAPAEPSASRAEPSASPADAPVQVTGDEAGASAAGFAVEFRGLGRTVRCDEDTTVLEAAQDAGVPLPSSCEEGVCGTCKSWLVSGDVDMDHAGGIRPREIKEGKVLLCCSTPLSDLVIERLEPGA</sequence>
<feature type="compositionally biased region" description="Low complexity" evidence="9">
    <location>
        <begin position="297"/>
        <end position="321"/>
    </location>
</feature>
<dbReference type="InterPro" id="IPR001041">
    <property type="entry name" value="2Fe-2S_ferredoxin-type"/>
</dbReference>
<dbReference type="Pfam" id="PF00970">
    <property type="entry name" value="FAD_binding_6"/>
    <property type="match status" value="1"/>
</dbReference>
<dbReference type="InterPro" id="IPR008333">
    <property type="entry name" value="Cbr1-like_FAD-bd_dom"/>
</dbReference>
<dbReference type="RefSeq" id="WP_236863841.1">
    <property type="nucleotide sequence ID" value="NZ_BAABAZ010000004.1"/>
</dbReference>
<comment type="cofactor">
    <cofactor evidence="1">
        <name>FAD</name>
        <dbReference type="ChEBI" id="CHEBI:57692"/>
    </cofactor>
</comment>
<evidence type="ECO:0000256" key="6">
    <source>
        <dbReference type="ARBA" id="ARBA00023002"/>
    </source>
</evidence>
<evidence type="ECO:0000256" key="1">
    <source>
        <dbReference type="ARBA" id="ARBA00001974"/>
    </source>
</evidence>
<keyword evidence="13" id="KW-1185">Reference proteome</keyword>
<dbReference type="Gene3D" id="3.10.20.30">
    <property type="match status" value="1"/>
</dbReference>
<dbReference type="InterPro" id="IPR017938">
    <property type="entry name" value="Riboflavin_synthase-like_b-brl"/>
</dbReference>
<dbReference type="InterPro" id="IPR036010">
    <property type="entry name" value="2Fe-2S_ferredoxin-like_sf"/>
</dbReference>
<dbReference type="PROSITE" id="PS00197">
    <property type="entry name" value="2FE2S_FER_1"/>
    <property type="match status" value="1"/>
</dbReference>
<dbReference type="InterPro" id="IPR039261">
    <property type="entry name" value="FNR_nucleotide-bd"/>
</dbReference>
<dbReference type="InterPro" id="IPR001433">
    <property type="entry name" value="OxRdtase_FAD/NAD-bd"/>
</dbReference>
<dbReference type="PRINTS" id="PR00410">
    <property type="entry name" value="PHEHYDRXLASE"/>
</dbReference>
<dbReference type="Proteomes" id="UP001501586">
    <property type="component" value="Unassembled WGS sequence"/>
</dbReference>
<keyword evidence="2" id="KW-0285">Flavoprotein</keyword>
<proteinExistence type="predicted"/>
<feature type="region of interest" description="Disordered" evidence="9">
    <location>
        <begin position="278"/>
        <end position="323"/>
    </location>
</feature>
<feature type="domain" description="FAD-binding FR-type" evidence="11">
    <location>
        <begin position="37"/>
        <end position="138"/>
    </location>
</feature>
<dbReference type="InterPro" id="IPR006058">
    <property type="entry name" value="2Fe2S_fd_BS"/>
</dbReference>
<dbReference type="Pfam" id="PF00111">
    <property type="entry name" value="Fer2"/>
    <property type="match status" value="1"/>
</dbReference>
<keyword evidence="5" id="KW-0274">FAD</keyword>
<dbReference type="SUPFAM" id="SSF63380">
    <property type="entry name" value="Riboflavin synthase domain-like"/>
    <property type="match status" value="1"/>
</dbReference>
<dbReference type="Pfam" id="PF00175">
    <property type="entry name" value="NAD_binding_1"/>
    <property type="match status" value="1"/>
</dbReference>
<dbReference type="PANTHER" id="PTHR47354:SF6">
    <property type="entry name" value="NADH OXIDOREDUCTASE HCR"/>
    <property type="match status" value="1"/>
</dbReference>
<evidence type="ECO:0000313" key="13">
    <source>
        <dbReference type="Proteomes" id="UP001501586"/>
    </source>
</evidence>